<organism evidence="2 3">
    <name type="scientific">Mycena metata</name>
    <dbReference type="NCBI Taxonomy" id="1033252"/>
    <lineage>
        <taxon>Eukaryota</taxon>
        <taxon>Fungi</taxon>
        <taxon>Dikarya</taxon>
        <taxon>Basidiomycota</taxon>
        <taxon>Agaricomycotina</taxon>
        <taxon>Agaricomycetes</taxon>
        <taxon>Agaricomycetidae</taxon>
        <taxon>Agaricales</taxon>
        <taxon>Marasmiineae</taxon>
        <taxon>Mycenaceae</taxon>
        <taxon>Mycena</taxon>
    </lineage>
</organism>
<keyword evidence="3" id="KW-1185">Reference proteome</keyword>
<dbReference type="EMBL" id="JARKIB010000225">
    <property type="protein sequence ID" value="KAJ7721891.1"/>
    <property type="molecule type" value="Genomic_DNA"/>
</dbReference>
<feature type="signal peptide" evidence="1">
    <location>
        <begin position="1"/>
        <end position="20"/>
    </location>
</feature>
<evidence type="ECO:0000313" key="3">
    <source>
        <dbReference type="Proteomes" id="UP001215598"/>
    </source>
</evidence>
<gene>
    <name evidence="2" type="ORF">B0H16DRAFT_1896309</name>
</gene>
<accession>A0AAD7HJE2</accession>
<evidence type="ECO:0000256" key="1">
    <source>
        <dbReference type="SAM" id="SignalP"/>
    </source>
</evidence>
<protein>
    <submittedName>
        <fullName evidence="2">Uncharacterized protein</fullName>
    </submittedName>
</protein>
<feature type="chain" id="PRO_5042052326" evidence="1">
    <location>
        <begin position="21"/>
        <end position="93"/>
    </location>
</feature>
<name>A0AAD7HJE2_9AGAR</name>
<proteinExistence type="predicted"/>
<sequence>MQLTAFTTLAVLVFATLANALHVELPAQGSQIEGGAAAAYPENPLMDRASEGAADRNDRCLGLGDRCYPGAEELCCEGLRCRPAEHEHLCFPE</sequence>
<keyword evidence="1" id="KW-0732">Signal</keyword>
<evidence type="ECO:0000313" key="2">
    <source>
        <dbReference type="EMBL" id="KAJ7721891.1"/>
    </source>
</evidence>
<dbReference type="AlphaFoldDB" id="A0AAD7HJE2"/>
<reference evidence="2" key="1">
    <citation type="submission" date="2023-03" db="EMBL/GenBank/DDBJ databases">
        <title>Massive genome expansion in bonnet fungi (Mycena s.s.) driven by repeated elements and novel gene families across ecological guilds.</title>
        <authorList>
            <consortium name="Lawrence Berkeley National Laboratory"/>
            <person name="Harder C.B."/>
            <person name="Miyauchi S."/>
            <person name="Viragh M."/>
            <person name="Kuo A."/>
            <person name="Thoen E."/>
            <person name="Andreopoulos B."/>
            <person name="Lu D."/>
            <person name="Skrede I."/>
            <person name="Drula E."/>
            <person name="Henrissat B."/>
            <person name="Morin E."/>
            <person name="Kohler A."/>
            <person name="Barry K."/>
            <person name="LaButti K."/>
            <person name="Morin E."/>
            <person name="Salamov A."/>
            <person name="Lipzen A."/>
            <person name="Mereny Z."/>
            <person name="Hegedus B."/>
            <person name="Baldrian P."/>
            <person name="Stursova M."/>
            <person name="Weitz H."/>
            <person name="Taylor A."/>
            <person name="Grigoriev I.V."/>
            <person name="Nagy L.G."/>
            <person name="Martin F."/>
            <person name="Kauserud H."/>
        </authorList>
    </citation>
    <scope>NUCLEOTIDE SEQUENCE</scope>
    <source>
        <strain evidence="2">CBHHK182m</strain>
    </source>
</reference>
<dbReference type="Proteomes" id="UP001215598">
    <property type="component" value="Unassembled WGS sequence"/>
</dbReference>
<comment type="caution">
    <text evidence="2">The sequence shown here is derived from an EMBL/GenBank/DDBJ whole genome shotgun (WGS) entry which is preliminary data.</text>
</comment>